<evidence type="ECO:0000313" key="2">
    <source>
        <dbReference type="EMBL" id="TVU43529.1"/>
    </source>
</evidence>
<dbReference type="EMBL" id="RWGY01000005">
    <property type="protein sequence ID" value="TVU43529.1"/>
    <property type="molecule type" value="Genomic_DNA"/>
</dbReference>
<accession>A0A5J9W592</accession>
<sequence length="320" mass="36201">MCFEIRSGVDWSYRNFGPLLYLFEQRPGKIQQAGKLFIPHFPQAFLISPARPEQRDPRMGPTRRHCRVPNNVSEGLSDEAQFSDDDDDDFVEDDLNLMQDTDTEKASDCDDSDSNSSVDHNQVLYLQCLTKIEELEKLKKKLSHSLFQKVAYLDFVNFGTRQPPPAIPRTLVWKQNMIKEYSDLDESTSGVYGARPLLDIANTCYSKKSVFLHTASTSLFQNEDFKSQLDINSGFKLPDSLKHDICKLLDDHSINSSLTINMDITSFGNMSTEMKATFSALLEHSSSVDIRTQTVVLKLLKLLCDFCPAESATGEEANDN</sequence>
<dbReference type="Gramene" id="TVU43529">
    <property type="protein sequence ID" value="TVU43529"/>
    <property type="gene ID" value="EJB05_10007"/>
</dbReference>
<feature type="compositionally biased region" description="Acidic residues" evidence="1">
    <location>
        <begin position="81"/>
        <end position="92"/>
    </location>
</feature>
<name>A0A5J9W592_9POAL</name>
<feature type="non-terminal residue" evidence="2">
    <location>
        <position position="320"/>
    </location>
</feature>
<organism evidence="2 3">
    <name type="scientific">Eragrostis curvula</name>
    <name type="common">weeping love grass</name>
    <dbReference type="NCBI Taxonomy" id="38414"/>
    <lineage>
        <taxon>Eukaryota</taxon>
        <taxon>Viridiplantae</taxon>
        <taxon>Streptophyta</taxon>
        <taxon>Embryophyta</taxon>
        <taxon>Tracheophyta</taxon>
        <taxon>Spermatophyta</taxon>
        <taxon>Magnoliopsida</taxon>
        <taxon>Liliopsida</taxon>
        <taxon>Poales</taxon>
        <taxon>Poaceae</taxon>
        <taxon>PACMAD clade</taxon>
        <taxon>Chloridoideae</taxon>
        <taxon>Eragrostideae</taxon>
        <taxon>Eragrostidinae</taxon>
        <taxon>Eragrostis</taxon>
    </lineage>
</organism>
<gene>
    <name evidence="2" type="ORF">EJB05_10007</name>
</gene>
<dbReference type="OrthoDB" id="695450at2759"/>
<dbReference type="Proteomes" id="UP000324897">
    <property type="component" value="Unassembled WGS sequence"/>
</dbReference>
<dbReference type="AlphaFoldDB" id="A0A5J9W592"/>
<feature type="region of interest" description="Disordered" evidence="1">
    <location>
        <begin position="50"/>
        <end position="92"/>
    </location>
</feature>
<protein>
    <submittedName>
        <fullName evidence="2">Uncharacterized protein</fullName>
    </submittedName>
</protein>
<evidence type="ECO:0000256" key="1">
    <source>
        <dbReference type="SAM" id="MobiDB-lite"/>
    </source>
</evidence>
<keyword evidence="3" id="KW-1185">Reference proteome</keyword>
<reference evidence="2 3" key="1">
    <citation type="journal article" date="2019" name="Sci. Rep.">
        <title>A high-quality genome of Eragrostis curvula grass provides insights into Poaceae evolution and supports new strategies to enhance forage quality.</title>
        <authorList>
            <person name="Carballo J."/>
            <person name="Santos B.A.C.M."/>
            <person name="Zappacosta D."/>
            <person name="Garbus I."/>
            <person name="Selva J.P."/>
            <person name="Gallo C.A."/>
            <person name="Diaz A."/>
            <person name="Albertini E."/>
            <person name="Caccamo M."/>
            <person name="Echenique V."/>
        </authorList>
    </citation>
    <scope>NUCLEOTIDE SEQUENCE [LARGE SCALE GENOMIC DNA]</scope>
    <source>
        <strain evidence="3">cv. Victoria</strain>
        <tissue evidence="2">Leaf</tissue>
    </source>
</reference>
<feature type="non-terminal residue" evidence="2">
    <location>
        <position position="1"/>
    </location>
</feature>
<proteinExistence type="predicted"/>
<comment type="caution">
    <text evidence="2">The sequence shown here is derived from an EMBL/GenBank/DDBJ whole genome shotgun (WGS) entry which is preliminary data.</text>
</comment>
<evidence type="ECO:0000313" key="3">
    <source>
        <dbReference type="Proteomes" id="UP000324897"/>
    </source>
</evidence>